<comment type="caution">
    <text evidence="2">The sequence shown here is derived from an EMBL/GenBank/DDBJ whole genome shotgun (WGS) entry which is preliminary data.</text>
</comment>
<accession>A0ABM8QJK8</accession>
<evidence type="ECO:0000313" key="2">
    <source>
        <dbReference type="EMBL" id="CAE6700681.1"/>
    </source>
</evidence>
<evidence type="ECO:0000256" key="1">
    <source>
        <dbReference type="SAM" id="SignalP"/>
    </source>
</evidence>
<dbReference type="RefSeq" id="WP_213040569.1">
    <property type="nucleotide sequence ID" value="NZ_CAJNBJ010000001.1"/>
</dbReference>
<keyword evidence="3" id="KW-1185">Reference proteome</keyword>
<dbReference type="EMBL" id="CAJNBJ010000001">
    <property type="protein sequence ID" value="CAE6700681.1"/>
    <property type="molecule type" value="Genomic_DNA"/>
</dbReference>
<reference evidence="2 3" key="1">
    <citation type="submission" date="2021-02" db="EMBL/GenBank/DDBJ databases">
        <authorList>
            <person name="Han P."/>
        </authorList>
    </citation>
    <scope>NUCLEOTIDE SEQUENCE [LARGE SCALE GENOMIC DNA]</scope>
    <source>
        <strain evidence="2">Candidatus Nitrospira sp. ZN2</strain>
    </source>
</reference>
<organism evidence="2 3">
    <name type="scientific">Nitrospira defluvii</name>
    <dbReference type="NCBI Taxonomy" id="330214"/>
    <lineage>
        <taxon>Bacteria</taxon>
        <taxon>Pseudomonadati</taxon>
        <taxon>Nitrospirota</taxon>
        <taxon>Nitrospiria</taxon>
        <taxon>Nitrospirales</taxon>
        <taxon>Nitrospiraceae</taxon>
        <taxon>Nitrospira</taxon>
    </lineage>
</organism>
<gene>
    <name evidence="2" type="ORF">NSPZN2_10719</name>
</gene>
<name>A0ABM8QJK8_9BACT</name>
<feature type="signal peptide" evidence="1">
    <location>
        <begin position="1"/>
        <end position="22"/>
    </location>
</feature>
<keyword evidence="1" id="KW-0732">Signal</keyword>
<evidence type="ECO:0000313" key="3">
    <source>
        <dbReference type="Proteomes" id="UP000675880"/>
    </source>
</evidence>
<feature type="chain" id="PRO_5045313606" evidence="1">
    <location>
        <begin position="23"/>
        <end position="304"/>
    </location>
</feature>
<dbReference type="Proteomes" id="UP000675880">
    <property type="component" value="Unassembled WGS sequence"/>
</dbReference>
<proteinExistence type="predicted"/>
<sequence>MRRRWIVTLALALWLVPGLAMAEAPPHSVHWGAIAFPDHDPTLTFSAALLDRFTEFDGEGKRYNDIQETMGLNFFTLSWTKPLSQLPGWNLNLTAGGGPTRDGPSRFLQNDVVHKFRGLTEVPVGNKREANDFMLSGTMTRWFGIFGTSDVFFAGVGGAGGSLYYEPYVQAGFRRLAILDPIPLLGDYLRVSALARYGRPFSGAAFRQVAPQSYLAQASVGLGNYRHWDDSTPWEIELAVTVDSGLFVDHQGDALEERFVSLALRYSAFTFETWNDLINQKDYGPTFGARLTLDLFYMYDRWFR</sequence>
<protein>
    <submittedName>
        <fullName evidence="2">Uncharacterized protein</fullName>
    </submittedName>
</protein>